<dbReference type="PANTHER" id="PTHR24359:SF37">
    <property type="entry name" value="PROTEIN KINASE DOMAIN-CONTAINING PROTEIN"/>
    <property type="match status" value="1"/>
</dbReference>
<evidence type="ECO:0000259" key="1">
    <source>
        <dbReference type="PROSITE" id="PS50011"/>
    </source>
</evidence>
<dbReference type="PROSITE" id="PS50011">
    <property type="entry name" value="PROTEIN_KINASE_DOM"/>
    <property type="match status" value="1"/>
</dbReference>
<dbReference type="SUPFAM" id="SSF56112">
    <property type="entry name" value="Protein kinase-like (PK-like)"/>
    <property type="match status" value="1"/>
</dbReference>
<comment type="caution">
    <text evidence="2">The sequence shown here is derived from an EMBL/GenBank/DDBJ whole genome shotgun (WGS) entry which is preliminary data.</text>
</comment>
<name>A0ABR3RD56_9PLEO</name>
<evidence type="ECO:0000313" key="2">
    <source>
        <dbReference type="EMBL" id="KAL1602348.1"/>
    </source>
</evidence>
<evidence type="ECO:0000313" key="3">
    <source>
        <dbReference type="Proteomes" id="UP001521785"/>
    </source>
</evidence>
<keyword evidence="3" id="KW-1185">Reference proteome</keyword>
<dbReference type="EMBL" id="JAKJXO020000007">
    <property type="protein sequence ID" value="KAL1602348.1"/>
    <property type="molecule type" value="Genomic_DNA"/>
</dbReference>
<dbReference type="Proteomes" id="UP001521785">
    <property type="component" value="Unassembled WGS sequence"/>
</dbReference>
<sequence length="430" mass="49246">MSSPLALGPQKLRRLEYRKIFAILLLVGKEKEIPIFIKHRVSDEELPLIPMKVSDEERLLFSGQSKPDEILHCFRSWNATAIHQFEQQQWRVLAPVFKDPENEGVFQRDLDKHGNVFAVKQLLHHRNIGSQDAGLQSEINVLEGILKPQHQHDHLINMLATFRIDGMDYIIFPWAETDLLNYWRWKNPDPTPSRRTVKWLLEQCHGLARALHNIHRWPTTRSSKLVNAASSSGNGSGESEPVVLFGRHGDIKPMNILWIDNGGLGTLKLADFGTARFDAEGAPPPVNLDVATTPNYRAPEFRPDTAVSSSWDIWALGCVYLEFVTWLCYGWEGVDTFADDRLAEDPHHEFRTTTFYEQGEGGPRLKPAVLTHLDELSRGIPYPTVLRLFLDYIMEKMVIVEDQNVNRSNTTELVQRTEGILGEFHFLWVD</sequence>
<dbReference type="InterPro" id="IPR000719">
    <property type="entry name" value="Prot_kinase_dom"/>
</dbReference>
<gene>
    <name evidence="2" type="ORF">SLS60_005764</name>
</gene>
<reference evidence="2 3" key="1">
    <citation type="submission" date="2024-02" db="EMBL/GenBank/DDBJ databases">
        <title>De novo assembly and annotation of 12 fungi associated with fruit tree decline syndrome in Ontario, Canada.</title>
        <authorList>
            <person name="Sulman M."/>
            <person name="Ellouze W."/>
            <person name="Ilyukhin E."/>
        </authorList>
    </citation>
    <scope>NUCLEOTIDE SEQUENCE [LARGE SCALE GENOMIC DNA]</scope>
    <source>
        <strain evidence="2 3">M42-189</strain>
    </source>
</reference>
<dbReference type="InterPro" id="IPR011009">
    <property type="entry name" value="Kinase-like_dom_sf"/>
</dbReference>
<dbReference type="Gene3D" id="1.10.510.10">
    <property type="entry name" value="Transferase(Phosphotransferase) domain 1"/>
    <property type="match status" value="1"/>
</dbReference>
<accession>A0ABR3RD56</accession>
<dbReference type="PANTHER" id="PTHR24359">
    <property type="entry name" value="SERINE/THREONINE-PROTEIN KINASE SBK1"/>
    <property type="match status" value="1"/>
</dbReference>
<proteinExistence type="predicted"/>
<dbReference type="Pfam" id="PF00069">
    <property type="entry name" value="Pkinase"/>
    <property type="match status" value="1"/>
</dbReference>
<protein>
    <recommendedName>
        <fullName evidence="1">Protein kinase domain-containing protein</fullName>
    </recommendedName>
</protein>
<feature type="domain" description="Protein kinase" evidence="1">
    <location>
        <begin position="82"/>
        <end position="421"/>
    </location>
</feature>
<organism evidence="2 3">
    <name type="scientific">Paraconiothyrium brasiliense</name>
    <dbReference type="NCBI Taxonomy" id="300254"/>
    <lineage>
        <taxon>Eukaryota</taxon>
        <taxon>Fungi</taxon>
        <taxon>Dikarya</taxon>
        <taxon>Ascomycota</taxon>
        <taxon>Pezizomycotina</taxon>
        <taxon>Dothideomycetes</taxon>
        <taxon>Pleosporomycetidae</taxon>
        <taxon>Pleosporales</taxon>
        <taxon>Massarineae</taxon>
        <taxon>Didymosphaeriaceae</taxon>
        <taxon>Paraconiothyrium</taxon>
    </lineage>
</organism>
<dbReference type="SMART" id="SM00220">
    <property type="entry name" value="S_TKc"/>
    <property type="match status" value="1"/>
</dbReference>